<sequence length="575" mass="65312">MFATASCSDYSDYNTVPEDALPTANNTLWQNISENEQLQDFTAIIAKAGYANTLSSSRFYTLWAPVDGTYDAQAVLSKDSAAIVREFIEHHMTDYNHPVTGEVNERIVSLNDKHHDFTNTSFDNVAIERANIASSNGVIHFINGRSMFYPNLYEEVDNLEGCDAFKNFIQKYDEYYLDVENSVIGPMVNGQQTYLDSVFKKRNNIISRILNAQLENEDSSYTMLYPTDVAWETAYSNISPNYNYIAKLDYMNIVGNATTAANLTATTAKNPEPVEIDAELYKDSLTKNSIVRYLAYSNTDERNNPIWSGELNSQIPDTLKSTTDGYITNVRDIFNHTVGDVQKSSNGYYRIIDSLCLKSWETYEPVRTYMNPIRVLGLRTNSNATKYNVVKNLLAGRDTLFEKVPVFIKKMLLPEQSQLFTYISTDAANFANTTARPELDFALRDVQSTKYHIFVVTVPAQVSDPYQPLKPTYLRFDMSYTDAAGTQRYQRLNVPGANRLTDDIIAEAGKLNVIELEFEFPVCYNGLSAFPTLFMSHTKTFGTSSNRNRYDQELRVAGIYLVPERAYEYMKNITE</sequence>
<proteinExistence type="predicted"/>
<gene>
    <name evidence="2" type="ORF">Prevot485_0640</name>
</gene>
<dbReference type="PROSITE" id="PS50213">
    <property type="entry name" value="FAS1"/>
    <property type="match status" value="1"/>
</dbReference>
<dbReference type="Gene3D" id="2.30.180.10">
    <property type="entry name" value="FAS1 domain"/>
    <property type="match status" value="1"/>
</dbReference>
<reference evidence="2" key="1">
    <citation type="journal article" date="2020" name="J. ISSAAS">
        <title>Lactobacilli and other gastrointestinal microbiota of Peromyscus leucopus, reservoir host for agents of Lyme disease and other zoonoses in North America.</title>
        <authorList>
            <person name="Milovic A."/>
            <person name="Bassam K."/>
            <person name="Shao H."/>
            <person name="Chatzistamou I."/>
            <person name="Tufts D.M."/>
            <person name="Diuk-Wasser M."/>
            <person name="Barbour A.G."/>
        </authorList>
    </citation>
    <scope>NUCLEOTIDE SEQUENCE</scope>
    <source>
        <strain evidence="2">LL70</strain>
    </source>
</reference>
<organism evidence="2">
    <name type="scientific">uncultured Prevotella sp</name>
    <dbReference type="NCBI Taxonomy" id="159272"/>
    <lineage>
        <taxon>Bacteria</taxon>
        <taxon>Pseudomonadati</taxon>
        <taxon>Bacteroidota</taxon>
        <taxon>Bacteroidia</taxon>
        <taxon>Bacteroidales</taxon>
        <taxon>Prevotellaceae</taxon>
        <taxon>Prevotella</taxon>
        <taxon>environmental samples</taxon>
    </lineage>
</organism>
<dbReference type="Pfam" id="PF02469">
    <property type="entry name" value="Fasciclin"/>
    <property type="match status" value="1"/>
</dbReference>
<protein>
    <recommendedName>
        <fullName evidence="1">FAS1 domain-containing protein</fullName>
    </recommendedName>
</protein>
<accession>A0A6G8F0V8</accession>
<dbReference type="AlphaFoldDB" id="A0A6G8F0V8"/>
<dbReference type="SUPFAM" id="SSF82153">
    <property type="entry name" value="FAS1 domain"/>
    <property type="match status" value="1"/>
</dbReference>
<evidence type="ECO:0000313" key="2">
    <source>
        <dbReference type="EMBL" id="QIM09965.1"/>
    </source>
</evidence>
<dbReference type="InterPro" id="IPR036378">
    <property type="entry name" value="FAS1_dom_sf"/>
</dbReference>
<feature type="domain" description="FAS1" evidence="1">
    <location>
        <begin position="25"/>
        <end position="146"/>
    </location>
</feature>
<dbReference type="EMBL" id="MN990733">
    <property type="protein sequence ID" value="QIM09965.1"/>
    <property type="molecule type" value="Genomic_DNA"/>
</dbReference>
<name>A0A6G8F0V8_9BACT</name>
<evidence type="ECO:0000259" key="1">
    <source>
        <dbReference type="PROSITE" id="PS50213"/>
    </source>
</evidence>
<dbReference type="InterPro" id="IPR000782">
    <property type="entry name" value="FAS1_domain"/>
</dbReference>